<keyword evidence="2" id="KW-1185">Reference proteome</keyword>
<protein>
    <submittedName>
        <fullName evidence="1">Uncharacterized protein</fullName>
    </submittedName>
</protein>
<name>A0A9Q8QG66_9HYPO</name>
<accession>A0A9Q8QG66</accession>
<evidence type="ECO:0000313" key="1">
    <source>
        <dbReference type="EMBL" id="UNI20274.1"/>
    </source>
</evidence>
<gene>
    <name evidence="1" type="ORF">JDV02_006376</name>
</gene>
<dbReference type="KEGG" id="ptkz:JDV02_006376"/>
<reference evidence="1" key="1">
    <citation type="submission" date="2021-11" db="EMBL/GenBank/DDBJ databases">
        <title>Purpureocillium_takamizusanense_genome.</title>
        <authorList>
            <person name="Nguyen N.-H."/>
        </authorList>
    </citation>
    <scope>NUCLEOTIDE SEQUENCE</scope>
    <source>
        <strain evidence="1">PT3</strain>
    </source>
</reference>
<evidence type="ECO:0000313" key="2">
    <source>
        <dbReference type="Proteomes" id="UP000829364"/>
    </source>
</evidence>
<dbReference type="AlphaFoldDB" id="A0A9Q8QG66"/>
<sequence length="121" mass="13780">MTPSQSPVSSSQGAGIRVACADSLGSHNRAMDRIIGAAYPPSTRFRVTMIFFASNDTTLVEPVRRWPREEPTEPARRVRIVMHRHFRGQYEHVPLVTAHWTMYQESQNRHGSDENYRTIAG</sequence>
<organism evidence="1 2">
    <name type="scientific">Purpureocillium takamizusanense</name>
    <dbReference type="NCBI Taxonomy" id="2060973"/>
    <lineage>
        <taxon>Eukaryota</taxon>
        <taxon>Fungi</taxon>
        <taxon>Dikarya</taxon>
        <taxon>Ascomycota</taxon>
        <taxon>Pezizomycotina</taxon>
        <taxon>Sordariomycetes</taxon>
        <taxon>Hypocreomycetidae</taxon>
        <taxon>Hypocreales</taxon>
        <taxon>Ophiocordycipitaceae</taxon>
        <taxon>Purpureocillium</taxon>
    </lineage>
</organism>
<dbReference type="RefSeq" id="XP_047843755.1">
    <property type="nucleotide sequence ID" value="XM_047987766.1"/>
</dbReference>
<dbReference type="GeneID" id="72068325"/>
<dbReference type="Proteomes" id="UP000829364">
    <property type="component" value="Chromosome 5"/>
</dbReference>
<dbReference type="EMBL" id="CP086358">
    <property type="protein sequence ID" value="UNI20274.1"/>
    <property type="molecule type" value="Genomic_DNA"/>
</dbReference>
<proteinExistence type="predicted"/>